<gene>
    <name evidence="2" type="ORF">CTheo_9111</name>
</gene>
<name>A0A5N5Q7N8_9AGAM</name>
<dbReference type="Proteomes" id="UP000383932">
    <property type="component" value="Unassembled WGS sequence"/>
</dbReference>
<organism evidence="2 3">
    <name type="scientific">Ceratobasidium theobromae</name>
    <dbReference type="NCBI Taxonomy" id="1582974"/>
    <lineage>
        <taxon>Eukaryota</taxon>
        <taxon>Fungi</taxon>
        <taxon>Dikarya</taxon>
        <taxon>Basidiomycota</taxon>
        <taxon>Agaricomycotina</taxon>
        <taxon>Agaricomycetes</taxon>
        <taxon>Cantharellales</taxon>
        <taxon>Ceratobasidiaceae</taxon>
        <taxon>Ceratobasidium</taxon>
    </lineage>
</organism>
<reference evidence="2 3" key="1">
    <citation type="journal article" date="2019" name="Fungal Biol. Biotechnol.">
        <title>Draft genome sequence of fastidious pathogen Ceratobasidium theobromae, which causes vascular-streak dieback in Theobroma cacao.</title>
        <authorList>
            <person name="Ali S.S."/>
            <person name="Asman A."/>
            <person name="Shao J."/>
            <person name="Firmansyah A.P."/>
            <person name="Susilo A.W."/>
            <person name="Rosmana A."/>
            <person name="McMahon P."/>
            <person name="Junaid M."/>
            <person name="Guest D."/>
            <person name="Kheng T.Y."/>
            <person name="Meinhardt L.W."/>
            <person name="Bailey B.A."/>
        </authorList>
    </citation>
    <scope>NUCLEOTIDE SEQUENCE [LARGE SCALE GENOMIC DNA]</scope>
    <source>
        <strain evidence="2 3">CT2</strain>
    </source>
</reference>
<dbReference type="AlphaFoldDB" id="A0A5N5Q7N8"/>
<sequence>MPPRKSSAKGKQKATDDPVNTPASQATSLPMTDVSEVPSDAPGSSKKALGKRRKSEKEEVKPSTTEQFQIKAPEQWERAEKELQNLASEGRKAGQDEIERAAEISNWLIGFARPKRAREPASAGRAAHRQVSRGLCERWQKRPRVPDLHHAVA</sequence>
<evidence type="ECO:0000313" key="3">
    <source>
        <dbReference type="Proteomes" id="UP000383932"/>
    </source>
</evidence>
<feature type="compositionally biased region" description="Polar residues" evidence="1">
    <location>
        <begin position="21"/>
        <end position="30"/>
    </location>
</feature>
<proteinExistence type="predicted"/>
<keyword evidence="3" id="KW-1185">Reference proteome</keyword>
<comment type="caution">
    <text evidence="2">The sequence shown here is derived from an EMBL/GenBank/DDBJ whole genome shotgun (WGS) entry which is preliminary data.</text>
</comment>
<feature type="region of interest" description="Disordered" evidence="1">
    <location>
        <begin position="1"/>
        <end position="73"/>
    </location>
</feature>
<feature type="compositionally biased region" description="Basic residues" evidence="1">
    <location>
        <begin position="1"/>
        <end position="12"/>
    </location>
</feature>
<evidence type="ECO:0000313" key="2">
    <source>
        <dbReference type="EMBL" id="KAB5587451.1"/>
    </source>
</evidence>
<evidence type="ECO:0000256" key="1">
    <source>
        <dbReference type="SAM" id="MobiDB-lite"/>
    </source>
</evidence>
<protein>
    <submittedName>
        <fullName evidence="2">Uncharacterized protein</fullName>
    </submittedName>
</protein>
<accession>A0A5N5Q7N8</accession>
<dbReference type="EMBL" id="SSOP01001086">
    <property type="protein sequence ID" value="KAB5587451.1"/>
    <property type="molecule type" value="Genomic_DNA"/>
</dbReference>